<dbReference type="Proteomes" id="UP000179069">
    <property type="component" value="Unassembled WGS sequence"/>
</dbReference>
<dbReference type="SMART" id="SM00448">
    <property type="entry name" value="REC"/>
    <property type="match status" value="1"/>
</dbReference>
<dbReference type="InterPro" id="IPR052893">
    <property type="entry name" value="TCS_response_regulator"/>
</dbReference>
<dbReference type="Gene3D" id="3.40.50.2300">
    <property type="match status" value="1"/>
</dbReference>
<evidence type="ECO:0000313" key="3">
    <source>
        <dbReference type="EMBL" id="OGY17347.1"/>
    </source>
</evidence>
<dbReference type="PROSITE" id="PS50110">
    <property type="entry name" value="RESPONSE_REGULATORY"/>
    <property type="match status" value="1"/>
</dbReference>
<dbReference type="PANTHER" id="PTHR44520">
    <property type="entry name" value="RESPONSE REGULATOR RCP1-RELATED"/>
    <property type="match status" value="1"/>
</dbReference>
<feature type="modified residue" description="4-aspartylphosphate" evidence="1">
    <location>
        <position position="54"/>
    </location>
</feature>
<protein>
    <recommendedName>
        <fullName evidence="2">Response regulatory domain-containing protein</fullName>
    </recommendedName>
</protein>
<dbReference type="GO" id="GO:0000160">
    <property type="term" value="P:phosphorelay signal transduction system"/>
    <property type="evidence" value="ECO:0007669"/>
    <property type="project" value="InterPro"/>
</dbReference>
<comment type="caution">
    <text evidence="3">The sequence shown here is derived from an EMBL/GenBank/DDBJ whole genome shotgun (WGS) entry which is preliminary data.</text>
</comment>
<accession>A0A1G1VQ40</accession>
<proteinExistence type="predicted"/>
<keyword evidence="1" id="KW-0597">Phosphoprotein</keyword>
<evidence type="ECO:0000256" key="1">
    <source>
        <dbReference type="PROSITE-ProRule" id="PRU00169"/>
    </source>
</evidence>
<dbReference type="EMBL" id="MHCI01000003">
    <property type="protein sequence ID" value="OGY17347.1"/>
    <property type="molecule type" value="Genomic_DNA"/>
</dbReference>
<sequence>MKSILIVEDEEPLLLAIQHKLEDAGFETIPTRDGKEALARLTGTEPLPDLIWLDYYLPFMNGLEFLTRIKSEERLKQIPVVVVSNTAGPEKVNAMLDLGVDAYFVKAERRLNDIIKKVQSIVNGGAKHE</sequence>
<evidence type="ECO:0000259" key="2">
    <source>
        <dbReference type="PROSITE" id="PS50110"/>
    </source>
</evidence>
<gene>
    <name evidence="3" type="ORF">A2785_00555</name>
</gene>
<organism evidence="3 4">
    <name type="scientific">Candidatus Chisholmbacteria bacterium RIFCSPHIGHO2_01_FULL_49_18</name>
    <dbReference type="NCBI Taxonomy" id="1797590"/>
    <lineage>
        <taxon>Bacteria</taxon>
        <taxon>Candidatus Chisholmiibacteriota</taxon>
    </lineage>
</organism>
<dbReference type="SUPFAM" id="SSF52172">
    <property type="entry name" value="CheY-like"/>
    <property type="match status" value="1"/>
</dbReference>
<dbReference type="InterPro" id="IPR001789">
    <property type="entry name" value="Sig_transdc_resp-reg_receiver"/>
</dbReference>
<feature type="domain" description="Response regulatory" evidence="2">
    <location>
        <begin position="3"/>
        <end position="121"/>
    </location>
</feature>
<evidence type="ECO:0000313" key="4">
    <source>
        <dbReference type="Proteomes" id="UP000179069"/>
    </source>
</evidence>
<name>A0A1G1VQ40_9BACT</name>
<dbReference type="InterPro" id="IPR011006">
    <property type="entry name" value="CheY-like_superfamily"/>
</dbReference>
<reference evidence="3 4" key="1">
    <citation type="journal article" date="2016" name="Nat. Commun.">
        <title>Thousands of microbial genomes shed light on interconnected biogeochemical processes in an aquifer system.</title>
        <authorList>
            <person name="Anantharaman K."/>
            <person name="Brown C.T."/>
            <person name="Hug L.A."/>
            <person name="Sharon I."/>
            <person name="Castelle C.J."/>
            <person name="Probst A.J."/>
            <person name="Thomas B.C."/>
            <person name="Singh A."/>
            <person name="Wilkins M.J."/>
            <person name="Karaoz U."/>
            <person name="Brodie E.L."/>
            <person name="Williams K.H."/>
            <person name="Hubbard S.S."/>
            <person name="Banfield J.F."/>
        </authorList>
    </citation>
    <scope>NUCLEOTIDE SEQUENCE [LARGE SCALE GENOMIC DNA]</scope>
</reference>
<dbReference type="AlphaFoldDB" id="A0A1G1VQ40"/>
<dbReference type="Pfam" id="PF00072">
    <property type="entry name" value="Response_reg"/>
    <property type="match status" value="1"/>
</dbReference>